<dbReference type="Proteomes" id="UP001324427">
    <property type="component" value="Unassembled WGS sequence"/>
</dbReference>
<evidence type="ECO:0000313" key="4">
    <source>
        <dbReference type="Proteomes" id="UP001324427"/>
    </source>
</evidence>
<proteinExistence type="predicted"/>
<gene>
    <name evidence="3" type="ORF">LTR36_004884</name>
</gene>
<dbReference type="EMBL" id="JAVFHQ010000029">
    <property type="protein sequence ID" value="KAK4543851.1"/>
    <property type="molecule type" value="Genomic_DNA"/>
</dbReference>
<feature type="region of interest" description="Disordered" evidence="1">
    <location>
        <begin position="88"/>
        <end position="212"/>
    </location>
</feature>
<feature type="compositionally biased region" description="Basic and acidic residues" evidence="1">
    <location>
        <begin position="98"/>
        <end position="111"/>
    </location>
</feature>
<feature type="domain" description="Heterokaryon incompatibility" evidence="2">
    <location>
        <begin position="219"/>
        <end position="308"/>
    </location>
</feature>
<sequence length="395" mass="43962">MDSTSQSKHSAPDISESQESGFPNLEEVCTTLPALPETADYGSFVHQPLESGYIRILHLEPGVYGSPLYATFQLLRLRDVEKAWGDFEDSQELSDDASDLKDEASELRSDESEPGNDESESGNEESEPDNEESEPDNEGSEPGEEESKPGEEDLDLLNDEPALGGEESRLGDHGPKSNNEDSELSDEESELGDEESEPDDSEPEVDKNTLRLEDNSLRYEAISYAWGPPVLSHHITIDKSCRLPITESLFLALQRFRLALDSRKQWADTVCINQNSNAEKSAQVARMGAIYHAAVRVLVWLGESEGSDWLTFALMAIPEILVDTADPDDVQKFITQYVPYDVNPSEKPLPVPGVDAPTEDRRAFVWVKKIEALERVAYDACLSVPTLRDYGFFKK</sequence>
<feature type="compositionally biased region" description="Polar residues" evidence="1">
    <location>
        <begin position="1"/>
        <end position="21"/>
    </location>
</feature>
<organism evidence="3 4">
    <name type="scientific">Oleoguttula mirabilis</name>
    <dbReference type="NCBI Taxonomy" id="1507867"/>
    <lineage>
        <taxon>Eukaryota</taxon>
        <taxon>Fungi</taxon>
        <taxon>Dikarya</taxon>
        <taxon>Ascomycota</taxon>
        <taxon>Pezizomycotina</taxon>
        <taxon>Dothideomycetes</taxon>
        <taxon>Dothideomycetidae</taxon>
        <taxon>Mycosphaerellales</taxon>
        <taxon>Teratosphaeriaceae</taxon>
        <taxon>Oleoguttula</taxon>
    </lineage>
</organism>
<feature type="compositionally biased region" description="Acidic residues" evidence="1">
    <location>
        <begin position="180"/>
        <end position="203"/>
    </location>
</feature>
<dbReference type="PANTHER" id="PTHR24148">
    <property type="entry name" value="ANKYRIN REPEAT DOMAIN-CONTAINING PROTEIN 39 HOMOLOG-RELATED"/>
    <property type="match status" value="1"/>
</dbReference>
<feature type="compositionally biased region" description="Acidic residues" evidence="1">
    <location>
        <begin position="88"/>
        <end position="97"/>
    </location>
</feature>
<dbReference type="InterPro" id="IPR052895">
    <property type="entry name" value="HetReg/Transcr_Mod"/>
</dbReference>
<comment type="caution">
    <text evidence="3">The sequence shown here is derived from an EMBL/GenBank/DDBJ whole genome shotgun (WGS) entry which is preliminary data.</text>
</comment>
<dbReference type="PANTHER" id="PTHR24148:SF80">
    <property type="entry name" value="HETEROKARYON INCOMPATIBILITY DOMAIN-CONTAINING PROTEIN"/>
    <property type="match status" value="1"/>
</dbReference>
<protein>
    <recommendedName>
        <fullName evidence="2">Heterokaryon incompatibility domain-containing protein</fullName>
    </recommendedName>
</protein>
<dbReference type="Pfam" id="PF06985">
    <property type="entry name" value="HET"/>
    <property type="match status" value="1"/>
</dbReference>
<dbReference type="AlphaFoldDB" id="A0AAV9JF73"/>
<feature type="compositionally biased region" description="Acidic residues" evidence="1">
    <location>
        <begin position="112"/>
        <end position="144"/>
    </location>
</feature>
<feature type="region of interest" description="Disordered" evidence="1">
    <location>
        <begin position="1"/>
        <end position="25"/>
    </location>
</feature>
<keyword evidence="4" id="KW-1185">Reference proteome</keyword>
<dbReference type="InterPro" id="IPR010730">
    <property type="entry name" value="HET"/>
</dbReference>
<evidence type="ECO:0000256" key="1">
    <source>
        <dbReference type="SAM" id="MobiDB-lite"/>
    </source>
</evidence>
<feature type="compositionally biased region" description="Basic and acidic residues" evidence="1">
    <location>
        <begin position="166"/>
        <end position="179"/>
    </location>
</feature>
<evidence type="ECO:0000313" key="3">
    <source>
        <dbReference type="EMBL" id="KAK4543851.1"/>
    </source>
</evidence>
<name>A0AAV9JF73_9PEZI</name>
<accession>A0AAV9JF73</accession>
<reference evidence="3 4" key="1">
    <citation type="submission" date="2021-11" db="EMBL/GenBank/DDBJ databases">
        <title>Black yeast isolated from Biological Soil Crust.</title>
        <authorList>
            <person name="Kurbessoian T."/>
        </authorList>
    </citation>
    <scope>NUCLEOTIDE SEQUENCE [LARGE SCALE GENOMIC DNA]</scope>
    <source>
        <strain evidence="3 4">CCFEE 5522</strain>
    </source>
</reference>
<evidence type="ECO:0000259" key="2">
    <source>
        <dbReference type="Pfam" id="PF06985"/>
    </source>
</evidence>